<dbReference type="OrthoDB" id="5904296at2759"/>
<proteinExistence type="predicted"/>
<gene>
    <name evidence="1" type="ORF">ANCCAN_01077</name>
</gene>
<organism evidence="1 2">
    <name type="scientific">Ancylostoma caninum</name>
    <name type="common">Dog hookworm</name>
    <dbReference type="NCBI Taxonomy" id="29170"/>
    <lineage>
        <taxon>Eukaryota</taxon>
        <taxon>Metazoa</taxon>
        <taxon>Ecdysozoa</taxon>
        <taxon>Nematoda</taxon>
        <taxon>Chromadorea</taxon>
        <taxon>Rhabditida</taxon>
        <taxon>Rhabditina</taxon>
        <taxon>Rhabditomorpha</taxon>
        <taxon>Strongyloidea</taxon>
        <taxon>Ancylostomatidae</taxon>
        <taxon>Ancylostomatinae</taxon>
        <taxon>Ancylostoma</taxon>
    </lineage>
</organism>
<accession>A0A368H7X3</accession>
<evidence type="ECO:0000313" key="2">
    <source>
        <dbReference type="Proteomes" id="UP000252519"/>
    </source>
</evidence>
<comment type="caution">
    <text evidence="1">The sequence shown here is derived from an EMBL/GenBank/DDBJ whole genome shotgun (WGS) entry which is preliminary data.</text>
</comment>
<dbReference type="Proteomes" id="UP000252519">
    <property type="component" value="Unassembled WGS sequence"/>
</dbReference>
<dbReference type="EMBL" id="JOJR01000005">
    <property type="protein sequence ID" value="RCN52701.1"/>
    <property type="molecule type" value="Genomic_DNA"/>
</dbReference>
<name>A0A368H7X3_ANCCA</name>
<reference evidence="1 2" key="1">
    <citation type="submission" date="2014-10" db="EMBL/GenBank/DDBJ databases">
        <title>Draft genome of the hookworm Ancylostoma caninum.</title>
        <authorList>
            <person name="Mitreva M."/>
        </authorList>
    </citation>
    <scope>NUCLEOTIDE SEQUENCE [LARGE SCALE GENOMIC DNA]</scope>
    <source>
        <strain evidence="1 2">Baltimore</strain>
    </source>
</reference>
<keyword evidence="2" id="KW-1185">Reference proteome</keyword>
<sequence length="65" mass="7265">MPLWTEKKKKPKMETGNFIATSLRSLPDDKASQKMEILMTVLLNDVTVAASFLPTPGNNRESFVP</sequence>
<evidence type="ECO:0000313" key="1">
    <source>
        <dbReference type="EMBL" id="RCN52701.1"/>
    </source>
</evidence>
<dbReference type="AlphaFoldDB" id="A0A368H7X3"/>
<protein>
    <submittedName>
        <fullName evidence="1">Uncharacterized protein</fullName>
    </submittedName>
</protein>